<keyword evidence="4" id="KW-1185">Reference proteome</keyword>
<dbReference type="AlphaFoldDB" id="L1JIP2"/>
<accession>L1JIP2</accession>
<organism evidence="2">
    <name type="scientific">Guillardia theta (strain CCMP2712)</name>
    <name type="common">Cryptophyte</name>
    <dbReference type="NCBI Taxonomy" id="905079"/>
    <lineage>
        <taxon>Eukaryota</taxon>
        <taxon>Cryptophyceae</taxon>
        <taxon>Pyrenomonadales</taxon>
        <taxon>Geminigeraceae</taxon>
        <taxon>Guillardia</taxon>
    </lineage>
</organism>
<evidence type="ECO:0000313" key="4">
    <source>
        <dbReference type="Proteomes" id="UP000011087"/>
    </source>
</evidence>
<dbReference type="RefSeq" id="XP_005835172.1">
    <property type="nucleotide sequence ID" value="XM_005835115.1"/>
</dbReference>
<dbReference type="Proteomes" id="UP000011087">
    <property type="component" value="Unassembled WGS sequence"/>
</dbReference>
<name>L1JIP2_GUITC</name>
<reference evidence="4" key="2">
    <citation type="submission" date="2012-11" db="EMBL/GenBank/DDBJ databases">
        <authorList>
            <person name="Kuo A."/>
            <person name="Curtis B.A."/>
            <person name="Tanifuji G."/>
            <person name="Burki F."/>
            <person name="Gruber A."/>
            <person name="Irimia M."/>
            <person name="Maruyama S."/>
            <person name="Arias M.C."/>
            <person name="Ball S.G."/>
            <person name="Gile G.H."/>
            <person name="Hirakawa Y."/>
            <person name="Hopkins J.F."/>
            <person name="Rensing S.A."/>
            <person name="Schmutz J."/>
            <person name="Symeonidi A."/>
            <person name="Elias M."/>
            <person name="Eveleigh R.J."/>
            <person name="Herman E.K."/>
            <person name="Klute M.J."/>
            <person name="Nakayama T."/>
            <person name="Obornik M."/>
            <person name="Reyes-Prieto A."/>
            <person name="Armbrust E.V."/>
            <person name="Aves S.J."/>
            <person name="Beiko R.G."/>
            <person name="Coutinho P."/>
            <person name="Dacks J.B."/>
            <person name="Durnford D.G."/>
            <person name="Fast N.M."/>
            <person name="Green B.R."/>
            <person name="Grisdale C."/>
            <person name="Hempe F."/>
            <person name="Henrissat B."/>
            <person name="Hoppner M.P."/>
            <person name="Ishida K.-I."/>
            <person name="Kim E."/>
            <person name="Koreny L."/>
            <person name="Kroth P.G."/>
            <person name="Liu Y."/>
            <person name="Malik S.-B."/>
            <person name="Maier U.G."/>
            <person name="McRose D."/>
            <person name="Mock T."/>
            <person name="Neilson J.A."/>
            <person name="Onodera N.T."/>
            <person name="Poole A.M."/>
            <person name="Pritham E.J."/>
            <person name="Richards T.A."/>
            <person name="Rocap G."/>
            <person name="Roy S.W."/>
            <person name="Sarai C."/>
            <person name="Schaack S."/>
            <person name="Shirato S."/>
            <person name="Slamovits C.H."/>
            <person name="Spencer D.F."/>
            <person name="Suzuki S."/>
            <person name="Worden A.Z."/>
            <person name="Zauner S."/>
            <person name="Barry K."/>
            <person name="Bell C."/>
            <person name="Bharti A.K."/>
            <person name="Crow J.A."/>
            <person name="Grimwood J."/>
            <person name="Kramer R."/>
            <person name="Lindquist E."/>
            <person name="Lucas S."/>
            <person name="Salamov A."/>
            <person name="McFadden G.I."/>
            <person name="Lane C.E."/>
            <person name="Keeling P.J."/>
            <person name="Gray M.W."/>
            <person name="Grigoriev I.V."/>
            <person name="Archibald J.M."/>
        </authorList>
    </citation>
    <scope>NUCLEOTIDE SEQUENCE</scope>
    <source>
        <strain evidence="4">CCMP2712</strain>
    </source>
</reference>
<evidence type="ECO:0000313" key="2">
    <source>
        <dbReference type="EMBL" id="EKX48192.1"/>
    </source>
</evidence>
<dbReference type="EMBL" id="JH992986">
    <property type="protein sequence ID" value="EKX48192.1"/>
    <property type="molecule type" value="Genomic_DNA"/>
</dbReference>
<feature type="region of interest" description="Disordered" evidence="1">
    <location>
        <begin position="360"/>
        <end position="380"/>
    </location>
</feature>
<dbReference type="EnsemblProtists" id="EKX48192">
    <property type="protein sequence ID" value="EKX48192"/>
    <property type="gene ID" value="GUITHDRAFT_105803"/>
</dbReference>
<gene>
    <name evidence="2" type="ORF">GUITHDRAFT_105803</name>
</gene>
<dbReference type="PaxDb" id="55529-EKX48192"/>
<evidence type="ECO:0000256" key="1">
    <source>
        <dbReference type="SAM" id="MobiDB-lite"/>
    </source>
</evidence>
<sequence>MLRESEELREAISRLLTVGQLRLARLQSGFCSRWRKPRRRRLRQQESKAIMWKAPYRSEIASADKIPGREDFAIDGRKFTAVHVSIVHDRSFKIRAKRGPWGKGGSLAELTHLLTLGGMTTAEIAAVYRYQLLRQSLAAVQLQPLAGMLVAGAPGQQVHKGLGQKGFVAVGANVIWRQREVEWIISSSCPEANDTAFRAFRESEAMEGVHLTLFSEDPKIREALAVELTADRFVSRNKLKKASRMQKKAGGKDGKEIKIIIKSTAASGRFTRKEMEGLCNGGNTSIARVKRVLLEIANRLEINVEGIDMEEDLNTKSWNGSKLCILLGSTEDARRMMKELPFYLEGAATKLEAVGFDKEPEAAGQRGTSDAAQRQEESEGEWLEFTDLERITMEAASPSSQEDMQLVSELSAVIEDAASLNETGTSEPIKLVLDKAVGNLHDTFYSPGSLEFMSLGEWAKMPEEQGVGRNVLKEKPVA</sequence>
<protein>
    <submittedName>
        <fullName evidence="2 3">Uncharacterized protein</fullName>
    </submittedName>
</protein>
<reference evidence="3" key="3">
    <citation type="submission" date="2016-03" db="UniProtKB">
        <authorList>
            <consortium name="EnsemblProtists"/>
        </authorList>
    </citation>
    <scope>IDENTIFICATION</scope>
</reference>
<dbReference type="GeneID" id="17304969"/>
<dbReference type="KEGG" id="gtt:GUITHDRAFT_105803"/>
<dbReference type="HOGENOM" id="CLU_025020_2_0_1"/>
<evidence type="ECO:0000313" key="3">
    <source>
        <dbReference type="EnsemblProtists" id="EKX48192"/>
    </source>
</evidence>
<feature type="non-terminal residue" evidence="2">
    <location>
        <position position="1"/>
    </location>
</feature>
<reference evidence="2 4" key="1">
    <citation type="journal article" date="2012" name="Nature">
        <title>Algal genomes reveal evolutionary mosaicism and the fate of nucleomorphs.</title>
        <authorList>
            <consortium name="DOE Joint Genome Institute"/>
            <person name="Curtis B.A."/>
            <person name="Tanifuji G."/>
            <person name="Burki F."/>
            <person name="Gruber A."/>
            <person name="Irimia M."/>
            <person name="Maruyama S."/>
            <person name="Arias M.C."/>
            <person name="Ball S.G."/>
            <person name="Gile G.H."/>
            <person name="Hirakawa Y."/>
            <person name="Hopkins J.F."/>
            <person name="Kuo A."/>
            <person name="Rensing S.A."/>
            <person name="Schmutz J."/>
            <person name="Symeonidi A."/>
            <person name="Elias M."/>
            <person name="Eveleigh R.J."/>
            <person name="Herman E.K."/>
            <person name="Klute M.J."/>
            <person name="Nakayama T."/>
            <person name="Obornik M."/>
            <person name="Reyes-Prieto A."/>
            <person name="Armbrust E.V."/>
            <person name="Aves S.J."/>
            <person name="Beiko R.G."/>
            <person name="Coutinho P."/>
            <person name="Dacks J.B."/>
            <person name="Durnford D.G."/>
            <person name="Fast N.M."/>
            <person name="Green B.R."/>
            <person name="Grisdale C.J."/>
            <person name="Hempel F."/>
            <person name="Henrissat B."/>
            <person name="Hoppner M.P."/>
            <person name="Ishida K."/>
            <person name="Kim E."/>
            <person name="Koreny L."/>
            <person name="Kroth P.G."/>
            <person name="Liu Y."/>
            <person name="Malik S.B."/>
            <person name="Maier U.G."/>
            <person name="McRose D."/>
            <person name="Mock T."/>
            <person name="Neilson J.A."/>
            <person name="Onodera N.T."/>
            <person name="Poole A.M."/>
            <person name="Pritham E.J."/>
            <person name="Richards T.A."/>
            <person name="Rocap G."/>
            <person name="Roy S.W."/>
            <person name="Sarai C."/>
            <person name="Schaack S."/>
            <person name="Shirato S."/>
            <person name="Slamovits C.H."/>
            <person name="Spencer D.F."/>
            <person name="Suzuki S."/>
            <person name="Worden A.Z."/>
            <person name="Zauner S."/>
            <person name="Barry K."/>
            <person name="Bell C."/>
            <person name="Bharti A.K."/>
            <person name="Crow J.A."/>
            <person name="Grimwood J."/>
            <person name="Kramer R."/>
            <person name="Lindquist E."/>
            <person name="Lucas S."/>
            <person name="Salamov A."/>
            <person name="McFadden G.I."/>
            <person name="Lane C.E."/>
            <person name="Keeling P.J."/>
            <person name="Gray M.W."/>
            <person name="Grigoriev I.V."/>
            <person name="Archibald J.M."/>
        </authorList>
    </citation>
    <scope>NUCLEOTIDE SEQUENCE</scope>
    <source>
        <strain evidence="2 4">CCMP2712</strain>
    </source>
</reference>
<proteinExistence type="predicted"/>